<dbReference type="SMART" id="SM00710">
    <property type="entry name" value="PbH1"/>
    <property type="match status" value="13"/>
</dbReference>
<dbReference type="Gene3D" id="2.160.20.10">
    <property type="entry name" value="Single-stranded right-handed beta-helix, Pectin lyase-like"/>
    <property type="match status" value="2"/>
</dbReference>
<dbReference type="InterPro" id="IPR051801">
    <property type="entry name" value="GH28_Enzymes"/>
</dbReference>
<name>A0A7K0EJ19_9BACT</name>
<reference evidence="1 2" key="1">
    <citation type="journal article" date="2018" name="Antonie Van Leeuwenhoek">
        <title>Larkinella terrae sp. nov., isolated from soil on Jeju Island, South Korea.</title>
        <authorList>
            <person name="Ten L.N."/>
            <person name="Jeon J."/>
            <person name="Park S.J."/>
            <person name="Park S."/>
            <person name="Lee S.Y."/>
            <person name="Kim M.K."/>
            <person name="Jung H.Y."/>
        </authorList>
    </citation>
    <scope>NUCLEOTIDE SEQUENCE [LARGE SCALE GENOMIC DNA]</scope>
    <source>
        <strain evidence="1 2">KCTC 52001</strain>
    </source>
</reference>
<sequence>MAAPCGCSGDVTLNGSDFAVGSIPFEKLKQYLSEDLPGIDTWPVTKKQLLKYLSTWDNPGTGSGSAGLGYSFVDSFSGGAGKASNENKSALALAIADQQAKGIEGVQFGPGTYVMDFNDFIGLQNIVIQGVGAATKIQMSNTTGDSVFKIAEAHNVTIRRMTIDCEGSNPDAKSGAIWINGTDCLVEDVTVLNGDSHSIIVSGVYSNGSGFVSFNTDRNKVRNCIISGQRRYHTIAGKAALLAGDGAKNTLFENIFLVDNFLAGGETGDYVDSDAALYTTIRNVTCLKTTVGLDGTAMHLEGGESYTDMFVTVENFYAKNFTVGVSVDENTKATFIGQNTIVGCKYGIKSYGAYTSTFSNFEFIGCGAGLEASDTEGVITNQKSGIYRNIRTTGTLAKCAFVNYNGNPANSTGVPVDIIDCEFDKIVQCSYENVGSYWVNISNSRLLNTNLGWYNNVGLRVNIDNVYFYRSTINGFRSKFVQVHKCTFEGSGTGTAVTCDPTDDKVYISNSSFTSYAYVHSGAKFELGNIWDTITNPPTDYLDGLESRVESVEADSPTRLKVISSSGDFATRTEDIVQFGGRAFLKKSGSTPSNGSGSVYFAGPGSTYYEAVADNFTVDMFGAVGDGTTNETTAINNAVTFASTLGALLGKQIRLRFGKDKTYLTDGILIKSWVWLDLDTAILKKRTDGGSVATNSLIRTVETLTSGSYYGTYKNIRITGGALDGNGKLAPNNMVALTFVENLVIDGVKVTAYCAGSWAMLVGGKNIRVTNIDILGGSALFEDGVHVVHGSNIVVDNVYVESGDDSVAVGIDPSTIPFYGTSYYDGIRNVTITNVRGKSNRANLISLYTSADSSNAVYFIDNVTVSGVTGAGGQLRNGVIQVYDKSSPALGSGRITNVIIDGFTVSAGSSSHDDTNPYAVLVKNAQSISVLNGKIKLTDGSSATTGFRMVQVENSKDIEFDKVTTGALTRREAFYVTGSEDVRINAAGAKQTSAAATPMITAISTPMLQISNSRLLEGKSGQHIIEATGGTTTTLYMRGNILTHATGASNAYAVQLTTTSLAHLQLEGNDFSGVAGIVDGNSVNQKISIGGITGLASYVVQNNRALTMDGNLGLNRKTQDGIQTIGNSAATVVQTFLGGAGGNGVVRFQRTSGVSIFHEIKLENMFSIAQNGGSTHFATQVSGGDNIIYAGVPRATTTPRRGVIAAEPLNAGSGTNLAGGNFVLRSGLGTGSGTPSAVAIETADAGSSGTSQQTASSKFTVDGDKVKIKVTVRSADPTTSDILDGEMIAWRNTTAGETRWWQRVGATMIKGSVLV</sequence>
<proteinExistence type="predicted"/>
<gene>
    <name evidence="1" type="ORF">GJJ30_10955</name>
</gene>
<dbReference type="PANTHER" id="PTHR31339">
    <property type="entry name" value="PECTIN LYASE-RELATED"/>
    <property type="match status" value="1"/>
</dbReference>
<dbReference type="PANTHER" id="PTHR31339:SF9">
    <property type="entry name" value="PLASMIN AND FIBRONECTIN-BINDING PROTEIN A"/>
    <property type="match status" value="1"/>
</dbReference>
<dbReference type="OrthoDB" id="910411at2"/>
<dbReference type="InterPro" id="IPR006626">
    <property type="entry name" value="PbH1"/>
</dbReference>
<dbReference type="InterPro" id="IPR011050">
    <property type="entry name" value="Pectin_lyase_fold/virulence"/>
</dbReference>
<comment type="caution">
    <text evidence="1">The sequence shown here is derived from an EMBL/GenBank/DDBJ whole genome shotgun (WGS) entry which is preliminary data.</text>
</comment>
<dbReference type="RefSeq" id="WP_154175199.1">
    <property type="nucleotide sequence ID" value="NZ_WJXZ01000006.1"/>
</dbReference>
<dbReference type="InterPro" id="IPR012334">
    <property type="entry name" value="Pectin_lyas_fold"/>
</dbReference>
<organism evidence="1 2">
    <name type="scientific">Larkinella terrae</name>
    <dbReference type="NCBI Taxonomy" id="2025311"/>
    <lineage>
        <taxon>Bacteria</taxon>
        <taxon>Pseudomonadati</taxon>
        <taxon>Bacteroidota</taxon>
        <taxon>Cytophagia</taxon>
        <taxon>Cytophagales</taxon>
        <taxon>Spirosomataceae</taxon>
        <taxon>Larkinella</taxon>
    </lineage>
</organism>
<evidence type="ECO:0000313" key="2">
    <source>
        <dbReference type="Proteomes" id="UP000441754"/>
    </source>
</evidence>
<dbReference type="Proteomes" id="UP000441754">
    <property type="component" value="Unassembled WGS sequence"/>
</dbReference>
<dbReference type="EMBL" id="WJXZ01000006">
    <property type="protein sequence ID" value="MRS61807.1"/>
    <property type="molecule type" value="Genomic_DNA"/>
</dbReference>
<accession>A0A7K0EJ19</accession>
<evidence type="ECO:0000313" key="1">
    <source>
        <dbReference type="EMBL" id="MRS61807.1"/>
    </source>
</evidence>
<protein>
    <submittedName>
        <fullName evidence="1">Uncharacterized protein</fullName>
    </submittedName>
</protein>
<keyword evidence="2" id="KW-1185">Reference proteome</keyword>
<dbReference type="SUPFAM" id="SSF51126">
    <property type="entry name" value="Pectin lyase-like"/>
    <property type="match status" value="2"/>
</dbReference>